<feature type="region of interest" description="Disordered" evidence="1">
    <location>
        <begin position="55"/>
        <end position="84"/>
    </location>
</feature>
<feature type="transmembrane region" description="Helical" evidence="2">
    <location>
        <begin position="139"/>
        <end position="157"/>
    </location>
</feature>
<dbReference type="AlphaFoldDB" id="A0A0E0MAF8"/>
<feature type="compositionally biased region" description="Low complexity" evidence="1">
    <location>
        <begin position="55"/>
        <end position="65"/>
    </location>
</feature>
<sequence length="166" mass="18052">MGIEGHPLDGMSRRTTTVRWLPRDWPEPVGKARPAGGNRNGFVVVERARRYQSSVESSSSVSVSDESSEANGGGCCSSSTTPSIDALNLSRTFSDVSSFSEEHGGSSSSVPFEPSSAAVSRLIGRRAQPPQHEAPRRRAVCSFLILTLFCLLHYQIISWVTRVITR</sequence>
<organism evidence="3">
    <name type="scientific">Oryza punctata</name>
    <name type="common">Red rice</name>
    <dbReference type="NCBI Taxonomy" id="4537"/>
    <lineage>
        <taxon>Eukaryota</taxon>
        <taxon>Viridiplantae</taxon>
        <taxon>Streptophyta</taxon>
        <taxon>Embryophyta</taxon>
        <taxon>Tracheophyta</taxon>
        <taxon>Spermatophyta</taxon>
        <taxon>Magnoliopsida</taxon>
        <taxon>Liliopsida</taxon>
        <taxon>Poales</taxon>
        <taxon>Poaceae</taxon>
        <taxon>BOP clade</taxon>
        <taxon>Oryzoideae</taxon>
        <taxon>Oryzeae</taxon>
        <taxon>Oryzinae</taxon>
        <taxon>Oryza</taxon>
    </lineage>
</organism>
<name>A0A0E0MAF8_ORYPU</name>
<dbReference type="Proteomes" id="UP000026962">
    <property type="component" value="Chromosome 10"/>
</dbReference>
<keyword evidence="2" id="KW-0812">Transmembrane</keyword>
<reference evidence="3" key="1">
    <citation type="submission" date="2015-04" db="UniProtKB">
        <authorList>
            <consortium name="EnsemblPlants"/>
        </authorList>
    </citation>
    <scope>IDENTIFICATION</scope>
</reference>
<accession>A0A0E0MAF8</accession>
<evidence type="ECO:0000256" key="1">
    <source>
        <dbReference type="SAM" id="MobiDB-lite"/>
    </source>
</evidence>
<evidence type="ECO:0000256" key="2">
    <source>
        <dbReference type="SAM" id="Phobius"/>
    </source>
</evidence>
<evidence type="ECO:0000313" key="3">
    <source>
        <dbReference type="EnsemblPlants" id="OPUNC10G16100.1"/>
    </source>
</evidence>
<dbReference type="EnsemblPlants" id="OPUNC10G16100.1">
    <property type="protein sequence ID" value="OPUNC10G16100.1"/>
    <property type="gene ID" value="OPUNC10G16100"/>
</dbReference>
<keyword evidence="2" id="KW-1133">Transmembrane helix</keyword>
<protein>
    <submittedName>
        <fullName evidence="3">Uncharacterized protein</fullName>
    </submittedName>
</protein>
<reference evidence="3" key="2">
    <citation type="submission" date="2018-05" db="EMBL/GenBank/DDBJ databases">
        <title>OpunRS2 (Oryza punctata Reference Sequence Version 2).</title>
        <authorList>
            <person name="Zhang J."/>
            <person name="Kudrna D."/>
            <person name="Lee S."/>
            <person name="Talag J."/>
            <person name="Welchert J."/>
            <person name="Wing R.A."/>
        </authorList>
    </citation>
    <scope>NUCLEOTIDE SEQUENCE [LARGE SCALE GENOMIC DNA]</scope>
</reference>
<proteinExistence type="predicted"/>
<evidence type="ECO:0000313" key="4">
    <source>
        <dbReference type="Proteomes" id="UP000026962"/>
    </source>
</evidence>
<keyword evidence="4" id="KW-1185">Reference proteome</keyword>
<dbReference type="HOGENOM" id="CLU_1605347_0_0_1"/>
<keyword evidence="2" id="KW-0472">Membrane</keyword>
<dbReference type="Gramene" id="OPUNC10G16100.1">
    <property type="protein sequence ID" value="OPUNC10G16100.1"/>
    <property type="gene ID" value="OPUNC10G16100"/>
</dbReference>